<dbReference type="STRING" id="269621.A0A238FE08"/>
<feature type="compositionally biased region" description="Basic and acidic residues" evidence="1">
    <location>
        <begin position="755"/>
        <end position="764"/>
    </location>
</feature>
<feature type="domain" description="CID" evidence="2">
    <location>
        <begin position="130"/>
        <end position="266"/>
    </location>
</feature>
<dbReference type="AlphaFoldDB" id="A0A238FE08"/>
<dbReference type="PANTHER" id="PTHR15921:SF3">
    <property type="entry name" value="PRE-MRNA CLEAVAGE COMPLEX 2 PROTEIN PCF11"/>
    <property type="match status" value="1"/>
</dbReference>
<feature type="region of interest" description="Disordered" evidence="1">
    <location>
        <begin position="722"/>
        <end position="785"/>
    </location>
</feature>
<feature type="region of interest" description="Disordered" evidence="1">
    <location>
        <begin position="88"/>
        <end position="132"/>
    </location>
</feature>
<gene>
    <name evidence="3" type="ORF">BQ2448_1637</name>
</gene>
<dbReference type="Pfam" id="PF21936">
    <property type="entry name" value="Pcf11_C"/>
    <property type="match status" value="1"/>
</dbReference>
<dbReference type="PROSITE" id="PS00028">
    <property type="entry name" value="ZINC_FINGER_C2H2_1"/>
    <property type="match status" value="1"/>
</dbReference>
<feature type="region of interest" description="Disordered" evidence="1">
    <location>
        <begin position="370"/>
        <end position="396"/>
    </location>
</feature>
<dbReference type="InterPro" id="IPR008942">
    <property type="entry name" value="ENTH_VHS"/>
</dbReference>
<dbReference type="GO" id="GO:0003729">
    <property type="term" value="F:mRNA binding"/>
    <property type="evidence" value="ECO:0007669"/>
    <property type="project" value="InterPro"/>
</dbReference>
<protein>
    <submittedName>
        <fullName evidence="3">BQ2448_1637 protein</fullName>
    </submittedName>
</protein>
<dbReference type="EMBL" id="FMSP01000005">
    <property type="protein sequence ID" value="SCV70243.1"/>
    <property type="molecule type" value="Genomic_DNA"/>
</dbReference>
<dbReference type="InterPro" id="IPR047415">
    <property type="entry name" value="Pcf11_CID"/>
</dbReference>
<feature type="compositionally biased region" description="Pro residues" evidence="1">
    <location>
        <begin position="88"/>
        <end position="105"/>
    </location>
</feature>
<dbReference type="InterPro" id="IPR054127">
    <property type="entry name" value="Pcf11_C"/>
</dbReference>
<feature type="region of interest" description="Disordered" evidence="1">
    <location>
        <begin position="617"/>
        <end position="645"/>
    </location>
</feature>
<sequence length="785" mass="85008">MSWYPPLGPNQDPYSSGYGGYPPAAPIPGVGPPSQGQHRFDYGPQAAAAAAAAMEATLGGGHAPSSIPYAYPTPLGYPPNSYPPPPTYYGGPAAPPPSGPHPPHSYPHHPTASSSSSQGLPPPPHDVSTDPNAFRRYFKSQLAALSFNSKPLITNLTLFAHEHLVRMAPVVASCLEDHLKVSPPSFKLPALYLLDSISKNIGPPYLALFARFIKRGFVDAYHLSDPVTRVKMEELLGTWRTGGTDGGELFRGHDQGEHDSVQRVIETALFGTFGRGGGMGANGRSMQGSESFQSGMQQITPTASNGERSGLLFDLRRLLQLRLGQAAQMPLDEVNQSQIDALKKLQHLVLNTQLTTDQVDRIRSQLAALAPKESSVEPRPVKRGSSSQPPGSLLAPPSLAQLNQLARSLSPPTMESPPPPSSHGYQSMSMPPMAMATGSPSRDPTPSAGVPPGLAAPPMAGSLSTTPIGGIDFSLLNSLKANGGLDSLLASVRATPPPATETKPNLDPKSPPRLDTLVEEYHRSLLSLSLPLSTQHLIKISHLPLLFEFIYDRFRLQCQQCGLRFFDSPQGKAHLDVHLDWHFVHKRRIREGASRTQGRSWLSLEEDWLVSQIDENDDDHLVDPKGNGGGGGSGTDQSRKELKASQEAKMDLQALRKSKVVAPNGGDERRCAICRDKFKSEWSEDDEEWVYWNAIKVEGTIYHATCYAEAKAATHAARLRAEEAHQTSSSREATPSDLVAAKKRKNPEGEDGAESEEKVVKNEDSGENEILDELQSPLKKIKNEE</sequence>
<evidence type="ECO:0000259" key="2">
    <source>
        <dbReference type="PROSITE" id="PS51391"/>
    </source>
</evidence>
<dbReference type="PANTHER" id="PTHR15921">
    <property type="entry name" value="PRE-MRNA CLEAVAGE COMPLEX II"/>
    <property type="match status" value="1"/>
</dbReference>
<feature type="compositionally biased region" description="Low complexity" evidence="1">
    <location>
        <begin position="384"/>
        <end position="396"/>
    </location>
</feature>
<evidence type="ECO:0000256" key="1">
    <source>
        <dbReference type="SAM" id="MobiDB-lite"/>
    </source>
</evidence>
<dbReference type="CDD" id="cd16982">
    <property type="entry name" value="CID_Pcf11"/>
    <property type="match status" value="1"/>
</dbReference>
<evidence type="ECO:0000313" key="4">
    <source>
        <dbReference type="Proteomes" id="UP000198372"/>
    </source>
</evidence>
<feature type="compositionally biased region" description="Low complexity" evidence="1">
    <location>
        <begin position="108"/>
        <end position="119"/>
    </location>
</feature>
<dbReference type="InterPro" id="IPR013087">
    <property type="entry name" value="Znf_C2H2_type"/>
</dbReference>
<dbReference type="InterPro" id="IPR006569">
    <property type="entry name" value="CID_dom"/>
</dbReference>
<dbReference type="GO" id="GO:0031124">
    <property type="term" value="P:mRNA 3'-end processing"/>
    <property type="evidence" value="ECO:0007669"/>
    <property type="project" value="InterPro"/>
</dbReference>
<dbReference type="Pfam" id="PF04818">
    <property type="entry name" value="CID"/>
    <property type="match status" value="1"/>
</dbReference>
<dbReference type="PROSITE" id="PS51391">
    <property type="entry name" value="CID"/>
    <property type="match status" value="1"/>
</dbReference>
<dbReference type="GO" id="GO:0005737">
    <property type="term" value="C:cytoplasm"/>
    <property type="evidence" value="ECO:0007669"/>
    <property type="project" value="TreeGrafter"/>
</dbReference>
<dbReference type="InterPro" id="IPR045154">
    <property type="entry name" value="PCF11-like"/>
</dbReference>
<proteinExistence type="predicted"/>
<dbReference type="GO" id="GO:0006369">
    <property type="term" value="P:termination of RNA polymerase II transcription"/>
    <property type="evidence" value="ECO:0007669"/>
    <property type="project" value="InterPro"/>
</dbReference>
<keyword evidence="4" id="KW-1185">Reference proteome</keyword>
<dbReference type="SUPFAM" id="SSF48464">
    <property type="entry name" value="ENTH/VHS domain"/>
    <property type="match status" value="1"/>
</dbReference>
<name>A0A238FE08_9BASI</name>
<feature type="region of interest" description="Disordered" evidence="1">
    <location>
        <begin position="409"/>
        <end position="461"/>
    </location>
</feature>
<feature type="region of interest" description="Disordered" evidence="1">
    <location>
        <begin position="1"/>
        <end position="46"/>
    </location>
</feature>
<evidence type="ECO:0000313" key="3">
    <source>
        <dbReference type="EMBL" id="SCV70243.1"/>
    </source>
</evidence>
<dbReference type="GO" id="GO:0000993">
    <property type="term" value="F:RNA polymerase II complex binding"/>
    <property type="evidence" value="ECO:0007669"/>
    <property type="project" value="InterPro"/>
</dbReference>
<dbReference type="Proteomes" id="UP000198372">
    <property type="component" value="Unassembled WGS sequence"/>
</dbReference>
<accession>A0A238FE08</accession>
<dbReference type="Gene3D" id="1.25.40.90">
    <property type="match status" value="1"/>
</dbReference>
<dbReference type="SMART" id="SM00582">
    <property type="entry name" value="RPR"/>
    <property type="match status" value="1"/>
</dbReference>
<reference evidence="4" key="1">
    <citation type="submission" date="2016-09" db="EMBL/GenBank/DDBJ databases">
        <authorList>
            <person name="Jeantristanb JTB J.-T."/>
            <person name="Ricardo R."/>
        </authorList>
    </citation>
    <scope>NUCLEOTIDE SEQUENCE [LARGE SCALE GENOMIC DNA]</scope>
</reference>
<organism evidence="3 4">
    <name type="scientific">Microbotryum intermedium</name>
    <dbReference type="NCBI Taxonomy" id="269621"/>
    <lineage>
        <taxon>Eukaryota</taxon>
        <taxon>Fungi</taxon>
        <taxon>Dikarya</taxon>
        <taxon>Basidiomycota</taxon>
        <taxon>Pucciniomycotina</taxon>
        <taxon>Microbotryomycetes</taxon>
        <taxon>Microbotryales</taxon>
        <taxon>Microbotryaceae</taxon>
        <taxon>Microbotryum</taxon>
    </lineage>
</organism>
<dbReference type="OrthoDB" id="2129491at2759"/>
<dbReference type="GO" id="GO:0005849">
    <property type="term" value="C:mRNA cleavage factor complex"/>
    <property type="evidence" value="ECO:0007669"/>
    <property type="project" value="TreeGrafter"/>
</dbReference>